<dbReference type="Ensembl" id="ENSNFUT00015036152.1">
    <property type="protein sequence ID" value="ENSNFUP00015034605.1"/>
    <property type="gene ID" value="ENSNFUG00015016824.1"/>
</dbReference>
<evidence type="ECO:0000256" key="1">
    <source>
        <dbReference type="ARBA" id="ARBA00009646"/>
    </source>
</evidence>
<feature type="region of interest" description="Disordered" evidence="3">
    <location>
        <begin position="1"/>
        <end position="209"/>
    </location>
</feature>
<feature type="compositionally biased region" description="Basic residues" evidence="3">
    <location>
        <begin position="40"/>
        <end position="53"/>
    </location>
</feature>
<gene>
    <name evidence="5" type="primary">crybg2</name>
</gene>
<sequence>MAKKSASRKSLNTLFSRSEPDPNPNRSEQQEEDQRDTDRKKFKFPKIKKKSKKTTSGERSADGSHLDLRAADDGEAENGVSVKKSPSLYATAPRSKGSDFSYSESDLRKPKRFATFSFGLRKRKKKDEENISKSTFGLHSAGVGEPEEGPVDLHQLGPDQPDSKWPLSASQPDLDTSGTFDVPSPPPVAAVRSEPSFTSPVGARPEPGELLRNSCVREAPVAPIASIPELQLDDSASSAEMETGSDPNICCSTGADPNGLVPTQIQDQVHVLNHTPADVDQNSSDLTCAGPGPVLPGPDEPGPVLPGPAEPGPDEPGPVLPGLTTSLHLHPGSSVLKFSSSDPDWIPTTPDSSRSVSGPAGLGSAGLKEASVLLTESSKAEPVTRHQRTRLASQESGSALRPADHGGPLDLLTERTDPEPATWTPPLRPQNTSADVQKPSGTGAHRQTRPGCEDSVYGVLYESLFPRSFSSEVLTPLLHRPTRPAMRPPASEPEPNSADPPADSRPRLLSHDSATGFSCSGAVELTGSSLDQTSGSPQPEQRPPQTQQRSDRVPDTERIGSRSEPACSGAGASLEAEAQVSQSKHRVVFVKQLVPDVSSSPAGEMTSLDLQERLSGTETSPEPPGLKEGSTRPLSPAYLSVGSDEGSQVEVYFSAQEDDAEDSRDQDTFREDQRRDTCELLGEDGQVDGRDVRRVRDEHQRSRTSREEAGQRSADQLLLRGSSDPDPEPTRTQPGGEGGREELPAPPVQQVNRLMECDSAPPSSKAQEGNWAGETQEPSDGELQPLGPILVSTATRRPRETGGGSTGEGEGLPAAEGDEQASPAVDTSCVLADTRVAGEPGPARPEPGAAPPSREGAGTMTQSSDKDTATLQRAPVQSSTPKLDTAHPDGDAAELHPAEDYSFQSSSAADPEDMMSSGVSSLSTKLTLKASSPPAEDGSKPRVHKVSLVLEGDRSSQPPHADPGSEFRWKNRFEGVTQYKPQRPSYSSSSSSSESFFSLDSSSALPEDTANTPLSSSSSVAPGSSLSDRPGYLSHGGAADEWRRSLVGEELAAPAGEGERRTEEEAERASQWDWQQLPASSCSSDGSSQFSGVFVATLVELVPDPAAVSSSSPPSSPEAESSHLSHMDTLVDTLKSMGPSLRPRSAVLRAPAPVLLSSLPPIVEDAPSSSLLSPPGRPPRSSEEVLNGLYTLPADLGLKRSSSRDSRSPREVIKSSQDTSSPVQNGTGPAQSTSSRLDSSILFSTYRSSSLDQTAEDGTASRPLFRSGSLPETGSLSERLSVALKEPGETGPVPEPTGSRLERLSFLMNSPSSGSLSGSEDSSSTRISLPPSLGISSPPSMNSPTRLLSPTGFMDRHRSSSLPEPPLPTVFLQGPGALQRSLSSEGGAQMSLFSSMHGPAQYQNQQDEPDHCLMSKYRAFPDAYLTKEKEHGKLNPRPGKMYIFDQPGMCGQRFEVRGDVIDATPWELQETISIRVVRGGWVLYEKPDFKGEKIALDEGDIELTCPFEQLQSGQQEENGEPRDEKKSERRFIIGSIRRAVRDYSVPEICLFPEENAEGKKVVFRDTSEDARIFGFPIKANSVIVNAGLWLVFAQPFFQGVPRILEVGGYPSPAAWGVEQPYVGSLHPLKVGEPRVENQAEPKVVIYDKPYFTGKSRTITSNMKDFMTRTDPQQTVFMYNVGSIRVLGGIWVGCEKEGFRGNQYLLEEGEYHDWRVWGGRDSELRSVRIIQADLTDPLMVMFEQPEEEEGVTEENTFEVTEAIPDVELFNYKASTRSIHVLSGAWIAYSHVDYSGNQYILEKGFYNNCADWGSKDTRVCSVQPILLAPTEGVSSRDQIILYSEPDFKGESLRFHHHQGALPDTFTTRSCRVVAGSWVLYENTQFSGDTYVLSEDDYPSLASMGCSSSCSIRSIKLVPMTLSVPSISLFGLEGLEGREITVDTEVVSLVREGFSNHILSVRVNSSSWVLCEHSKYRGRQFFLEPIEITNWPKFSSLQTVGSMFPVRQKRRFFRVKNGESGHFLSVQGGVEEMKSGRVVVSQEVDPSSDVWFYQDGLIKNKMAPTMCLQVMGNVEPAAKVVLWSETRQPIQTWSAEMKGPCSSLTFPGMVLDVKGGRSYDKEHVVVRPESEDSPSQQWEVELL</sequence>
<feature type="compositionally biased region" description="Basic and acidic residues" evidence="3">
    <location>
        <begin position="663"/>
        <end position="678"/>
    </location>
</feature>
<feature type="compositionally biased region" description="Basic and acidic residues" evidence="3">
    <location>
        <begin position="963"/>
        <end position="973"/>
    </location>
</feature>
<dbReference type="InterPro" id="IPR050252">
    <property type="entry name" value="Beta/Gamma-Crystallin"/>
</dbReference>
<feature type="domain" description="Beta/gamma crystallin 'Greek key'" evidence="4">
    <location>
        <begin position="1835"/>
        <end position="1872"/>
    </location>
</feature>
<feature type="compositionally biased region" description="Polar residues" evidence="3">
    <location>
        <begin position="168"/>
        <end position="179"/>
    </location>
</feature>
<feature type="compositionally biased region" description="Basic and acidic residues" evidence="3">
    <location>
        <begin position="549"/>
        <end position="561"/>
    </location>
</feature>
<feature type="domain" description="Beta/gamma crystallin 'Greek key'" evidence="4">
    <location>
        <begin position="1688"/>
        <end position="1730"/>
    </location>
</feature>
<dbReference type="PROSITE" id="PS50915">
    <property type="entry name" value="CRYSTALLIN_BETA_GAMMA"/>
    <property type="match status" value="6"/>
</dbReference>
<dbReference type="PANTHER" id="PTHR11818:SF50">
    <property type="entry name" value="BETA_GAMMA CRYSTALLIN DOMAIN-CONTAINING PROTEIN 2"/>
    <property type="match status" value="1"/>
</dbReference>
<feature type="domain" description="Beta/gamma crystallin 'Greek key'" evidence="4">
    <location>
        <begin position="1873"/>
        <end position="1916"/>
    </location>
</feature>
<feature type="compositionally biased region" description="Basic and acidic residues" evidence="3">
    <location>
        <begin position="55"/>
        <end position="72"/>
    </location>
</feature>
<dbReference type="GeneTree" id="ENSGT00940000157740"/>
<feature type="compositionally biased region" description="Low complexity" evidence="3">
    <location>
        <begin position="916"/>
        <end position="932"/>
    </location>
</feature>
<feature type="domain" description="Beta/gamma crystallin 'Greek key'" evidence="4">
    <location>
        <begin position="1782"/>
        <end position="1824"/>
    </location>
</feature>
<dbReference type="SMART" id="SM00247">
    <property type="entry name" value="XTALbg"/>
    <property type="match status" value="6"/>
</dbReference>
<feature type="region of interest" description="Disordered" evidence="3">
    <location>
        <begin position="1508"/>
        <end position="1527"/>
    </location>
</feature>
<dbReference type="Pfam" id="PF00030">
    <property type="entry name" value="Crystall"/>
    <property type="match status" value="6"/>
</dbReference>
<evidence type="ECO:0000256" key="3">
    <source>
        <dbReference type="SAM" id="MobiDB-lite"/>
    </source>
</evidence>
<feature type="region of interest" description="Disordered" evidence="3">
    <location>
        <begin position="277"/>
        <end position="452"/>
    </location>
</feature>
<feature type="domain" description="Beta/gamma crystallin 'Greek key'" evidence="4">
    <location>
        <begin position="1479"/>
        <end position="1517"/>
    </location>
</feature>
<reference evidence="5" key="2">
    <citation type="submission" date="2025-08" db="UniProtKB">
        <authorList>
            <consortium name="Ensembl"/>
        </authorList>
    </citation>
    <scope>IDENTIFICATION</scope>
</reference>
<feature type="compositionally biased region" description="Gly residues" evidence="3">
    <location>
        <begin position="801"/>
        <end position="810"/>
    </location>
</feature>
<feature type="compositionally biased region" description="Low complexity" evidence="3">
    <location>
        <begin position="985"/>
        <end position="1003"/>
    </location>
</feature>
<evidence type="ECO:0000313" key="5">
    <source>
        <dbReference type="Ensembl" id="ENSNFUP00015034605.1"/>
    </source>
</evidence>
<feature type="region of interest" description="Disordered" evidence="3">
    <location>
        <begin position="1308"/>
        <end position="1363"/>
    </location>
</feature>
<feature type="region of interest" description="Disordered" evidence="3">
    <location>
        <begin position="479"/>
        <end position="1088"/>
    </location>
</feature>
<dbReference type="GO" id="GO:0005212">
    <property type="term" value="F:structural constituent of eye lens"/>
    <property type="evidence" value="ECO:0007669"/>
    <property type="project" value="TreeGrafter"/>
</dbReference>
<dbReference type="InterPro" id="IPR011024">
    <property type="entry name" value="G_crystallin-like"/>
</dbReference>
<feature type="compositionally biased region" description="Basic and acidic residues" evidence="3">
    <location>
        <begin position="1057"/>
        <end position="1070"/>
    </location>
</feature>
<reference evidence="5" key="3">
    <citation type="submission" date="2025-09" db="UniProtKB">
        <authorList>
            <consortium name="Ensembl"/>
        </authorList>
    </citation>
    <scope>IDENTIFICATION</scope>
</reference>
<dbReference type="KEGG" id="nfu:107394973"/>
<dbReference type="InterPro" id="IPR001064">
    <property type="entry name" value="Beta/gamma_crystallin"/>
</dbReference>
<dbReference type="GO" id="GO:0002088">
    <property type="term" value="P:lens development in camera-type eye"/>
    <property type="evidence" value="ECO:0007669"/>
    <property type="project" value="TreeGrafter"/>
</dbReference>
<feature type="compositionally biased region" description="Basic and acidic residues" evidence="3">
    <location>
        <begin position="884"/>
        <end position="899"/>
    </location>
</feature>
<dbReference type="SMART" id="SM00458">
    <property type="entry name" value="RICIN"/>
    <property type="match status" value="1"/>
</dbReference>
<dbReference type="InterPro" id="IPR000772">
    <property type="entry name" value="Ricin_B_lectin"/>
</dbReference>
<feature type="compositionally biased region" description="Basic and acidic residues" evidence="3">
    <location>
        <begin position="1202"/>
        <end position="1213"/>
    </location>
</feature>
<keyword evidence="6" id="KW-1185">Reference proteome</keyword>
<dbReference type="Gene3D" id="2.80.10.50">
    <property type="match status" value="1"/>
</dbReference>
<feature type="domain" description="Beta/gamma crystallin 'Greek key'" evidence="4">
    <location>
        <begin position="1641"/>
        <end position="1687"/>
    </location>
</feature>
<dbReference type="InterPro" id="IPR035992">
    <property type="entry name" value="Ricin_B-like_lectins"/>
</dbReference>
<evidence type="ECO:0000259" key="4">
    <source>
        <dbReference type="PROSITE" id="PS50915"/>
    </source>
</evidence>
<keyword evidence="2" id="KW-0677">Repeat</keyword>
<feature type="region of interest" description="Disordered" evidence="3">
    <location>
        <begin position="227"/>
        <end position="256"/>
    </location>
</feature>
<feature type="compositionally biased region" description="Polar residues" evidence="3">
    <location>
        <begin position="859"/>
        <end position="882"/>
    </location>
</feature>
<reference evidence="5" key="1">
    <citation type="submission" date="2014-08" db="EMBL/GenBank/DDBJ databases">
        <authorList>
            <person name="Senf B."/>
            <person name="Petzold A."/>
            <person name="Downie B.R."/>
            <person name="Koch P."/>
            <person name="Platzer M."/>
        </authorList>
    </citation>
    <scope>NUCLEOTIDE SEQUENCE [LARGE SCALE GENOMIC DNA]</scope>
    <source>
        <strain evidence="5">GRZ</strain>
    </source>
</reference>
<feature type="compositionally biased region" description="Low complexity" evidence="3">
    <location>
        <begin position="537"/>
        <end position="548"/>
    </location>
</feature>
<accession>A0A8C6MI17</accession>
<dbReference type="PROSITE" id="PS50231">
    <property type="entry name" value="RICIN_B_LECTIN"/>
    <property type="match status" value="1"/>
</dbReference>
<feature type="region of interest" description="Disordered" evidence="3">
    <location>
        <begin position="1160"/>
        <end position="1275"/>
    </location>
</feature>
<organism evidence="5 6">
    <name type="scientific">Nothobranchius furzeri</name>
    <name type="common">Turquoise killifish</name>
    <dbReference type="NCBI Taxonomy" id="105023"/>
    <lineage>
        <taxon>Eukaryota</taxon>
        <taxon>Metazoa</taxon>
        <taxon>Chordata</taxon>
        <taxon>Craniata</taxon>
        <taxon>Vertebrata</taxon>
        <taxon>Euteleostomi</taxon>
        <taxon>Actinopterygii</taxon>
        <taxon>Neopterygii</taxon>
        <taxon>Teleostei</taxon>
        <taxon>Neoteleostei</taxon>
        <taxon>Acanthomorphata</taxon>
        <taxon>Ovalentaria</taxon>
        <taxon>Atherinomorphae</taxon>
        <taxon>Cyprinodontiformes</taxon>
        <taxon>Nothobranchiidae</taxon>
        <taxon>Nothobranchius</taxon>
    </lineage>
</organism>
<feature type="compositionally biased region" description="Basic and acidic residues" evidence="3">
    <location>
        <begin position="687"/>
        <end position="710"/>
    </location>
</feature>
<dbReference type="Gene3D" id="2.60.20.10">
    <property type="entry name" value="Crystallins"/>
    <property type="match status" value="6"/>
</dbReference>
<feature type="compositionally biased region" description="Low complexity" evidence="3">
    <location>
        <begin position="1015"/>
        <end position="1027"/>
    </location>
</feature>
<dbReference type="OMA" id="KPRFHKV"/>
<dbReference type="Pfam" id="PF00652">
    <property type="entry name" value="Ricin_B_lectin"/>
    <property type="match status" value="1"/>
</dbReference>
<feature type="region of interest" description="Disordered" evidence="3">
    <location>
        <begin position="1105"/>
        <end position="1140"/>
    </location>
</feature>
<dbReference type="PANTHER" id="PTHR11818">
    <property type="entry name" value="BETA/GAMMA CRYSTALLIN"/>
    <property type="match status" value="1"/>
</dbReference>
<feature type="compositionally biased region" description="Basic and acidic residues" evidence="3">
    <location>
        <begin position="1038"/>
        <end position="1047"/>
    </location>
</feature>
<proteinExistence type="inferred from homology"/>
<protein>
    <submittedName>
        <fullName evidence="5">Absent in melanoma 1 protein-like</fullName>
    </submittedName>
</protein>
<feature type="compositionally biased region" description="Polar residues" evidence="3">
    <location>
        <begin position="1214"/>
        <end position="1253"/>
    </location>
</feature>
<name>A0A8C6MI17_NOTFU</name>
<feature type="compositionally biased region" description="Pro residues" evidence="3">
    <location>
        <begin position="293"/>
        <end position="319"/>
    </location>
</feature>
<feature type="compositionally biased region" description="Low complexity" evidence="3">
    <location>
        <begin position="1308"/>
        <end position="1340"/>
    </location>
</feature>
<dbReference type="Proteomes" id="UP000694548">
    <property type="component" value="Chromosome sgr19"/>
</dbReference>
<dbReference type="OrthoDB" id="8823304at2759"/>
<dbReference type="GO" id="GO:0007601">
    <property type="term" value="P:visual perception"/>
    <property type="evidence" value="ECO:0007669"/>
    <property type="project" value="TreeGrafter"/>
</dbReference>
<dbReference type="SUPFAM" id="SSF50370">
    <property type="entry name" value="Ricin B-like lectins"/>
    <property type="match status" value="1"/>
</dbReference>
<dbReference type="SUPFAM" id="SSF49695">
    <property type="entry name" value="gamma-Crystallin-like"/>
    <property type="match status" value="3"/>
</dbReference>
<evidence type="ECO:0000313" key="6">
    <source>
        <dbReference type="Proteomes" id="UP000694548"/>
    </source>
</evidence>
<evidence type="ECO:0000256" key="2">
    <source>
        <dbReference type="ARBA" id="ARBA00022737"/>
    </source>
</evidence>
<comment type="similarity">
    <text evidence="1">Belongs to the beta/gamma-crystallin family.</text>
</comment>
<feature type="compositionally biased region" description="Low complexity" evidence="3">
    <location>
        <begin position="1160"/>
        <end position="1174"/>
    </location>
</feature>
<feature type="compositionally biased region" description="Low complexity" evidence="3">
    <location>
        <begin position="1105"/>
        <end position="1119"/>
    </location>
</feature>
<feature type="compositionally biased region" description="Polar residues" evidence="3">
    <location>
        <begin position="526"/>
        <end position="536"/>
    </location>
</feature>